<accession>A0AAV2LY55</accession>
<sequence>MSVAQAVCLPLAAHDPETRIKLQTGDRRLNISNIQCYPSYRRKAGDSCILGRAALMSALVRAVGSGQTQEVMRGGRPPDHISQERGVVDPRRLSSGRISEPTFGF</sequence>
<dbReference type="EMBL" id="OZ035827">
    <property type="protein sequence ID" value="CAL1606011.1"/>
    <property type="molecule type" value="Genomic_DNA"/>
</dbReference>
<organism evidence="1 2">
    <name type="scientific">Knipowitschia caucasica</name>
    <name type="common">Caucasian dwarf goby</name>
    <name type="synonym">Pomatoschistus caucasicus</name>
    <dbReference type="NCBI Taxonomy" id="637954"/>
    <lineage>
        <taxon>Eukaryota</taxon>
        <taxon>Metazoa</taxon>
        <taxon>Chordata</taxon>
        <taxon>Craniata</taxon>
        <taxon>Vertebrata</taxon>
        <taxon>Euteleostomi</taxon>
        <taxon>Actinopterygii</taxon>
        <taxon>Neopterygii</taxon>
        <taxon>Teleostei</taxon>
        <taxon>Neoteleostei</taxon>
        <taxon>Acanthomorphata</taxon>
        <taxon>Gobiaria</taxon>
        <taxon>Gobiiformes</taxon>
        <taxon>Gobioidei</taxon>
        <taxon>Gobiidae</taxon>
        <taxon>Gobiinae</taxon>
        <taxon>Knipowitschia</taxon>
    </lineage>
</organism>
<protein>
    <submittedName>
        <fullName evidence="1">Uncharacterized protein</fullName>
    </submittedName>
</protein>
<evidence type="ECO:0000313" key="1">
    <source>
        <dbReference type="EMBL" id="CAL1606011.1"/>
    </source>
</evidence>
<keyword evidence="2" id="KW-1185">Reference proteome</keyword>
<dbReference type="Proteomes" id="UP001497482">
    <property type="component" value="Chromosome 5"/>
</dbReference>
<dbReference type="AlphaFoldDB" id="A0AAV2LY55"/>
<evidence type="ECO:0000313" key="2">
    <source>
        <dbReference type="Proteomes" id="UP001497482"/>
    </source>
</evidence>
<name>A0AAV2LY55_KNICA</name>
<reference evidence="1 2" key="1">
    <citation type="submission" date="2024-04" db="EMBL/GenBank/DDBJ databases">
        <authorList>
            <person name="Waldvogel A.-M."/>
            <person name="Schoenle A."/>
        </authorList>
    </citation>
    <scope>NUCLEOTIDE SEQUENCE [LARGE SCALE GENOMIC DNA]</scope>
</reference>
<gene>
    <name evidence="1" type="ORF">KC01_LOCUS33282</name>
</gene>
<proteinExistence type="predicted"/>